<comment type="pathway">
    <text evidence="12">Carbohydrate metabolism; D-ribose degradation; D-ribose 5-phosphate from beta-D-ribopyranose: step 2/2.</text>
</comment>
<gene>
    <name evidence="12" type="primary">rbsK</name>
    <name evidence="14" type="ORF">GGG17_08240</name>
</gene>
<dbReference type="PANTHER" id="PTHR10584">
    <property type="entry name" value="SUGAR KINASE"/>
    <property type="match status" value="1"/>
</dbReference>
<feature type="binding site" evidence="12">
    <location>
        <begin position="203"/>
        <end position="208"/>
    </location>
    <ligand>
        <name>ATP</name>
        <dbReference type="ChEBI" id="CHEBI:30616"/>
    </ligand>
</feature>
<dbReference type="InterPro" id="IPR011877">
    <property type="entry name" value="Ribokinase"/>
</dbReference>
<evidence type="ECO:0000256" key="10">
    <source>
        <dbReference type="ARBA" id="ARBA00022958"/>
    </source>
</evidence>
<evidence type="ECO:0000313" key="15">
    <source>
        <dbReference type="Proteomes" id="UP000431092"/>
    </source>
</evidence>
<dbReference type="RefSeq" id="WP_154593247.1">
    <property type="nucleotide sequence ID" value="NZ_CP171001.1"/>
</dbReference>
<keyword evidence="11 12" id="KW-0119">Carbohydrate metabolism</keyword>
<dbReference type="Pfam" id="PF00294">
    <property type="entry name" value="PfkB"/>
    <property type="match status" value="1"/>
</dbReference>
<evidence type="ECO:0000256" key="6">
    <source>
        <dbReference type="ARBA" id="ARBA00022741"/>
    </source>
</evidence>
<dbReference type="EC" id="2.7.1.15" evidence="2 12"/>
<evidence type="ECO:0000313" key="14">
    <source>
        <dbReference type="EMBL" id="MTB71958.1"/>
    </source>
</evidence>
<evidence type="ECO:0000256" key="2">
    <source>
        <dbReference type="ARBA" id="ARBA00012035"/>
    </source>
</evidence>
<feature type="binding site" evidence="12">
    <location>
        <position position="139"/>
    </location>
    <ligand>
        <name>substrate</name>
    </ligand>
</feature>
<evidence type="ECO:0000256" key="1">
    <source>
        <dbReference type="ARBA" id="ARBA00005380"/>
    </source>
</evidence>
<keyword evidence="10 12" id="KW-0630">Potassium</keyword>
<comment type="catalytic activity">
    <reaction evidence="12">
        <text>D-ribose + ATP = D-ribose 5-phosphate + ADP + H(+)</text>
        <dbReference type="Rhea" id="RHEA:13697"/>
        <dbReference type="ChEBI" id="CHEBI:15378"/>
        <dbReference type="ChEBI" id="CHEBI:30616"/>
        <dbReference type="ChEBI" id="CHEBI:47013"/>
        <dbReference type="ChEBI" id="CHEBI:78346"/>
        <dbReference type="ChEBI" id="CHEBI:456216"/>
        <dbReference type="EC" id="2.7.1.15"/>
    </reaction>
</comment>
<comment type="similarity">
    <text evidence="1">Belongs to the carbohydrate kinase pfkB family.</text>
</comment>
<dbReference type="PRINTS" id="PR00990">
    <property type="entry name" value="RIBOKINASE"/>
</dbReference>
<keyword evidence="5 12" id="KW-0479">Metal-binding</keyword>
<dbReference type="UniPathway" id="UPA00916">
    <property type="reaction ID" value="UER00889"/>
</dbReference>
<dbReference type="InterPro" id="IPR002139">
    <property type="entry name" value="Ribo/fructo_kinase"/>
</dbReference>
<organism evidence="14 15">
    <name type="scientific">Arsenicicoccus cauae</name>
    <dbReference type="NCBI Taxonomy" id="2663847"/>
    <lineage>
        <taxon>Bacteria</taxon>
        <taxon>Bacillati</taxon>
        <taxon>Actinomycetota</taxon>
        <taxon>Actinomycetes</taxon>
        <taxon>Micrococcales</taxon>
        <taxon>Intrasporangiaceae</taxon>
        <taxon>Arsenicicoccus</taxon>
    </lineage>
</organism>
<comment type="cofactor">
    <cofactor evidence="12">
        <name>Mg(2+)</name>
        <dbReference type="ChEBI" id="CHEBI:18420"/>
    </cofactor>
    <text evidence="12">Requires a divalent cation, most likely magnesium in vivo, as an electrophilic catalyst to aid phosphoryl group transfer. It is the chelate of the metal and the nucleotide that is the actual substrate.</text>
</comment>
<comment type="activity regulation">
    <text evidence="12">Activated by a monovalent cation that binds near, but not in, the active site. The most likely occupant of the site in vivo is potassium. Ion binding induces a conformational change that may alter substrate affinity.</text>
</comment>
<evidence type="ECO:0000256" key="8">
    <source>
        <dbReference type="ARBA" id="ARBA00022840"/>
    </source>
</evidence>
<evidence type="ECO:0000259" key="13">
    <source>
        <dbReference type="Pfam" id="PF00294"/>
    </source>
</evidence>
<comment type="subunit">
    <text evidence="12">Homodimer.</text>
</comment>
<evidence type="ECO:0000256" key="3">
    <source>
        <dbReference type="ARBA" id="ARBA00016943"/>
    </source>
</evidence>
<dbReference type="GO" id="GO:0004747">
    <property type="term" value="F:ribokinase activity"/>
    <property type="evidence" value="ECO:0007669"/>
    <property type="project" value="UniProtKB-UniRule"/>
</dbReference>
<feature type="binding site" evidence="12">
    <location>
        <position position="183"/>
    </location>
    <ligand>
        <name>ATP</name>
        <dbReference type="ChEBI" id="CHEBI:30616"/>
    </ligand>
</feature>
<dbReference type="InterPro" id="IPR029056">
    <property type="entry name" value="Ribokinase-like"/>
</dbReference>
<feature type="binding site" evidence="12">
    <location>
        <position position="264"/>
    </location>
    <ligand>
        <name>K(+)</name>
        <dbReference type="ChEBI" id="CHEBI:29103"/>
    </ligand>
</feature>
<feature type="domain" description="Carbohydrate kinase PfkB" evidence="13">
    <location>
        <begin position="1"/>
        <end position="272"/>
    </location>
</feature>
<dbReference type="Gene3D" id="3.40.1190.20">
    <property type="match status" value="1"/>
</dbReference>
<feature type="binding site" evidence="12">
    <location>
        <begin position="39"/>
        <end position="43"/>
    </location>
    <ligand>
        <name>substrate</name>
    </ligand>
</feature>
<dbReference type="GO" id="GO:0046872">
    <property type="term" value="F:metal ion binding"/>
    <property type="evidence" value="ECO:0007669"/>
    <property type="project" value="UniProtKB-KW"/>
</dbReference>
<evidence type="ECO:0000256" key="11">
    <source>
        <dbReference type="ARBA" id="ARBA00023277"/>
    </source>
</evidence>
<dbReference type="Proteomes" id="UP000431092">
    <property type="component" value="Unassembled WGS sequence"/>
</dbReference>
<comment type="similarity">
    <text evidence="12">Belongs to the carbohydrate kinase PfkB family. Ribokinase subfamily.</text>
</comment>
<keyword evidence="4 12" id="KW-0808">Transferase</keyword>
<feature type="binding site" evidence="12">
    <location>
        <position position="234"/>
    </location>
    <ligand>
        <name>substrate</name>
    </ligand>
</feature>
<dbReference type="GO" id="GO:0005829">
    <property type="term" value="C:cytosol"/>
    <property type="evidence" value="ECO:0007669"/>
    <property type="project" value="TreeGrafter"/>
</dbReference>
<feature type="active site" description="Proton acceptor" evidence="12">
    <location>
        <position position="234"/>
    </location>
</feature>
<feature type="binding site" evidence="12">
    <location>
        <begin position="233"/>
        <end position="234"/>
    </location>
    <ligand>
        <name>ATP</name>
        <dbReference type="ChEBI" id="CHEBI:30616"/>
    </ligand>
</feature>
<sequence length="276" mass="28295">MSRVYVLGSVNVDLTTTVHRLPRPGETIVGGSTRRTAGGKGGNQAVAAAAAGAEVVMVAAIGGDEAGAAYRDRLQDRRIDVSHVRVVEGEPTGHAFITVDLEGENVIVVSPGANAELLPHHMGVLDTMAAGDVLLVSLEVPIETVTAAVQRVSTRDIRVVVNAAPYHHLPLDVVEAADPLVVNEHEALELADDGAFPASLLVTFGAAGASWMGVEHPATPVPPEEVVDTTGAGDAFCGALAAHLALGATHEDAVAGALRAGADAVRHRGAQRDALL</sequence>
<keyword evidence="8 12" id="KW-0067">ATP-binding</keyword>
<keyword evidence="9 12" id="KW-0460">Magnesium</keyword>
<dbReference type="EMBL" id="WLVL01000028">
    <property type="protein sequence ID" value="MTB71958.1"/>
    <property type="molecule type" value="Genomic_DNA"/>
</dbReference>
<comment type="caution">
    <text evidence="14">The sequence shown here is derived from an EMBL/GenBank/DDBJ whole genome shotgun (WGS) entry which is preliminary data.</text>
</comment>
<dbReference type="CDD" id="cd01174">
    <property type="entry name" value="ribokinase"/>
    <property type="match status" value="1"/>
</dbReference>
<comment type="function">
    <text evidence="12">Catalyzes the phosphorylation of ribose at O-5 in a reaction requiring ATP and magnesium. The resulting D-ribose-5-phosphate can then be used either for sythesis of nucleotides, histidine, and tryptophan, or as a component of the pentose phosphate pathway.</text>
</comment>
<evidence type="ECO:0000256" key="4">
    <source>
        <dbReference type="ARBA" id="ARBA00022679"/>
    </source>
</evidence>
<feature type="binding site" evidence="12">
    <location>
        <position position="230"/>
    </location>
    <ligand>
        <name>K(+)</name>
        <dbReference type="ChEBI" id="CHEBI:29103"/>
    </ligand>
</feature>
<protein>
    <recommendedName>
        <fullName evidence="3 12">Ribokinase</fullName>
        <shortName evidence="12">RK</shortName>
        <ecNumber evidence="2 12">2.7.1.15</ecNumber>
    </recommendedName>
</protein>
<evidence type="ECO:0000256" key="12">
    <source>
        <dbReference type="HAMAP-Rule" id="MF_01987"/>
    </source>
</evidence>
<feature type="binding site" evidence="12">
    <location>
        <position position="269"/>
    </location>
    <ligand>
        <name>K(+)</name>
        <dbReference type="ChEBI" id="CHEBI:29103"/>
    </ligand>
</feature>
<comment type="caution">
    <text evidence="12">Lacks conserved residue(s) required for the propagation of feature annotation.</text>
</comment>
<evidence type="ECO:0000256" key="7">
    <source>
        <dbReference type="ARBA" id="ARBA00022777"/>
    </source>
</evidence>
<feature type="binding site" evidence="12">
    <location>
        <position position="267"/>
    </location>
    <ligand>
        <name>K(+)</name>
        <dbReference type="ChEBI" id="CHEBI:29103"/>
    </ligand>
</feature>
<keyword evidence="7 12" id="KW-0418">Kinase</keyword>
<dbReference type="AlphaFoldDB" id="A0A6I3ICP2"/>
<accession>A0A6I3ICP2</accession>
<reference evidence="14 15" key="1">
    <citation type="submission" date="2019-11" db="EMBL/GenBank/DDBJ databases">
        <title>Whole genome sequencing identifies a novel species of the genus Arsenicicoccus isolated from human blood.</title>
        <authorList>
            <person name="Jeong J.H."/>
            <person name="Kweon O.J."/>
            <person name="Kim H.R."/>
            <person name="Kim T.-H."/>
            <person name="Ha S.-M."/>
            <person name="Lee M.-K."/>
        </authorList>
    </citation>
    <scope>NUCLEOTIDE SEQUENCE [LARGE SCALE GENOMIC DNA]</scope>
    <source>
        <strain evidence="14 15">MKL-02</strain>
    </source>
</reference>
<dbReference type="InterPro" id="IPR011611">
    <property type="entry name" value="PfkB_dom"/>
</dbReference>
<name>A0A6I3ICP2_9MICO</name>
<dbReference type="HAMAP" id="MF_01987">
    <property type="entry name" value="Ribokinase"/>
    <property type="match status" value="1"/>
</dbReference>
<dbReference type="PROSITE" id="PS00584">
    <property type="entry name" value="PFKB_KINASES_2"/>
    <property type="match status" value="1"/>
</dbReference>
<keyword evidence="12" id="KW-0963">Cytoplasm</keyword>
<dbReference type="GO" id="GO:0019303">
    <property type="term" value="P:D-ribose catabolic process"/>
    <property type="evidence" value="ECO:0007669"/>
    <property type="project" value="UniProtKB-UniRule"/>
</dbReference>
<evidence type="ECO:0000256" key="9">
    <source>
        <dbReference type="ARBA" id="ARBA00022842"/>
    </source>
</evidence>
<keyword evidence="15" id="KW-1185">Reference proteome</keyword>
<evidence type="ECO:0000256" key="5">
    <source>
        <dbReference type="ARBA" id="ARBA00022723"/>
    </source>
</evidence>
<dbReference type="InterPro" id="IPR002173">
    <property type="entry name" value="Carboh/pur_kinase_PfkB_CS"/>
</dbReference>
<proteinExistence type="inferred from homology"/>
<feature type="binding site" evidence="12">
    <location>
        <position position="228"/>
    </location>
    <ligand>
        <name>K(+)</name>
        <dbReference type="ChEBI" id="CHEBI:29103"/>
    </ligand>
</feature>
<dbReference type="PANTHER" id="PTHR10584:SF166">
    <property type="entry name" value="RIBOKINASE"/>
    <property type="match status" value="1"/>
</dbReference>
<dbReference type="SUPFAM" id="SSF53613">
    <property type="entry name" value="Ribokinase-like"/>
    <property type="match status" value="1"/>
</dbReference>
<keyword evidence="6 12" id="KW-0547">Nucleotide-binding</keyword>
<comment type="subcellular location">
    <subcellularLocation>
        <location evidence="12">Cytoplasm</location>
    </subcellularLocation>
</comment>
<feature type="binding site" evidence="12">
    <location>
        <begin position="11"/>
        <end position="13"/>
    </location>
    <ligand>
        <name>substrate</name>
    </ligand>
</feature>
<dbReference type="GO" id="GO:0005524">
    <property type="term" value="F:ATP binding"/>
    <property type="evidence" value="ECO:0007669"/>
    <property type="project" value="UniProtKB-UniRule"/>
</dbReference>